<name>A0A8J5QL34_9ASCO</name>
<gene>
    <name evidence="2" type="ORF">J8A68_004078</name>
</gene>
<dbReference type="OrthoDB" id="3981113at2759"/>
<feature type="region of interest" description="Disordered" evidence="1">
    <location>
        <begin position="188"/>
        <end position="246"/>
    </location>
</feature>
<dbReference type="EMBL" id="JAGSYN010000179">
    <property type="protein sequence ID" value="KAG7662430.1"/>
    <property type="molecule type" value="Genomic_DNA"/>
</dbReference>
<dbReference type="Proteomes" id="UP000694255">
    <property type="component" value="Unassembled WGS sequence"/>
</dbReference>
<dbReference type="AlphaFoldDB" id="A0A8J5QL34"/>
<reference evidence="2 3" key="1">
    <citation type="journal article" date="2021" name="DNA Res.">
        <title>Genome analysis of Candida subhashii reveals its hybrid nature and dual mitochondrial genome conformations.</title>
        <authorList>
            <person name="Mixao V."/>
            <person name="Hegedusova E."/>
            <person name="Saus E."/>
            <person name="Pryszcz L.P."/>
            <person name="Cillingova A."/>
            <person name="Nosek J."/>
            <person name="Gabaldon T."/>
        </authorList>
    </citation>
    <scope>NUCLEOTIDE SEQUENCE [LARGE SCALE GENOMIC DNA]</scope>
    <source>
        <strain evidence="2 3">CBS 10753</strain>
    </source>
</reference>
<feature type="compositionally biased region" description="Basic and acidic residues" evidence="1">
    <location>
        <begin position="229"/>
        <end position="246"/>
    </location>
</feature>
<keyword evidence="3" id="KW-1185">Reference proteome</keyword>
<dbReference type="GeneID" id="73470878"/>
<protein>
    <submittedName>
        <fullName evidence="2">Uncharacterized protein</fullName>
    </submittedName>
</protein>
<organism evidence="2 3">
    <name type="scientific">[Candida] subhashii</name>
    <dbReference type="NCBI Taxonomy" id="561895"/>
    <lineage>
        <taxon>Eukaryota</taxon>
        <taxon>Fungi</taxon>
        <taxon>Dikarya</taxon>
        <taxon>Ascomycota</taxon>
        <taxon>Saccharomycotina</taxon>
        <taxon>Pichiomycetes</taxon>
        <taxon>Debaryomycetaceae</taxon>
        <taxon>Spathaspora</taxon>
    </lineage>
</organism>
<comment type="caution">
    <text evidence="2">The sequence shown here is derived from an EMBL/GenBank/DDBJ whole genome shotgun (WGS) entry which is preliminary data.</text>
</comment>
<proteinExistence type="predicted"/>
<accession>A0A8J5QL34</accession>
<evidence type="ECO:0000256" key="1">
    <source>
        <dbReference type="SAM" id="MobiDB-lite"/>
    </source>
</evidence>
<evidence type="ECO:0000313" key="2">
    <source>
        <dbReference type="EMBL" id="KAG7662430.1"/>
    </source>
</evidence>
<dbReference type="RefSeq" id="XP_049262663.1">
    <property type="nucleotide sequence ID" value="XM_049407999.1"/>
</dbReference>
<feature type="region of interest" description="Disordered" evidence="1">
    <location>
        <begin position="1"/>
        <end position="49"/>
    </location>
</feature>
<feature type="compositionally biased region" description="Basic residues" evidence="1">
    <location>
        <begin position="215"/>
        <end position="228"/>
    </location>
</feature>
<sequence>MSHPAASVKSIFSGKINLDSPDDFYMEGEDSTGNGSDIEDDGDNQGEERYTGYEYVDDISSKDSNYSVTSKNLEAFDNQRIKLNDTNGTNLSLVSTESDYQQNIISETASESLGPEYLAIDTPSRPLSRNSTTSCLSTTATKDGIEGRRLHRHGPTAYSSNIIANMIHTQQLQSIAKSRLAKEINEISLEEPGTSSGDEIMSSSADIDIDTSQSKIRKHLKHHVKHPLHRDQAEHKEDMSSESEPK</sequence>
<evidence type="ECO:0000313" key="3">
    <source>
        <dbReference type="Proteomes" id="UP000694255"/>
    </source>
</evidence>
<feature type="compositionally biased region" description="Acidic residues" evidence="1">
    <location>
        <begin position="20"/>
        <end position="30"/>
    </location>
</feature>
<feature type="compositionally biased region" description="Polar residues" evidence="1">
    <location>
        <begin position="193"/>
        <end position="214"/>
    </location>
</feature>